<evidence type="ECO:0000256" key="2">
    <source>
        <dbReference type="ARBA" id="ARBA00022679"/>
    </source>
</evidence>
<dbReference type="EMBL" id="RIBZ01000027">
    <property type="protein sequence ID" value="RNG38189.1"/>
    <property type="molecule type" value="Genomic_DNA"/>
</dbReference>
<dbReference type="Proteomes" id="UP000275401">
    <property type="component" value="Unassembled WGS sequence"/>
</dbReference>
<dbReference type="PIRSF" id="PIRSF000858">
    <property type="entry name" value="SCOT-t"/>
    <property type="match status" value="1"/>
</dbReference>
<comment type="caution">
    <text evidence="5">The sequence shown here is derived from an EMBL/GenBank/DDBJ whole genome shotgun (WGS) entry which is preliminary data.</text>
</comment>
<dbReference type="InterPro" id="IPR014388">
    <property type="entry name" value="3-oxoacid_CoA-transferase"/>
</dbReference>
<keyword evidence="6" id="KW-1185">Reference proteome</keyword>
<dbReference type="PANTHER" id="PTHR43293:SF1">
    <property type="entry name" value="ACETATE COA-TRANSFERASE YDIF"/>
    <property type="match status" value="1"/>
</dbReference>
<dbReference type="Pfam" id="PF01144">
    <property type="entry name" value="CoA_trans"/>
    <property type="match status" value="1"/>
</dbReference>
<dbReference type="InterPro" id="IPR004165">
    <property type="entry name" value="CoA_trans_fam_I"/>
</dbReference>
<accession>A0A3M8X9P5</accession>
<comment type="similarity">
    <text evidence="1 3">Belongs to the 3-oxoacid CoA-transferase family.</text>
</comment>
<proteinExistence type="inferred from homology"/>
<dbReference type="InterPro" id="IPR037171">
    <property type="entry name" value="NagB/RpiA_transferase-like"/>
</dbReference>
<reference evidence="5 6" key="1">
    <citation type="submission" date="2018-11" db="EMBL/GenBank/DDBJ databases">
        <title>The Potential of Streptomyces as Biocontrol Agents against the Tomato grey mould, Botrytis cinerea (Gray mold) Frontiers in Microbiology.</title>
        <authorList>
            <person name="Li D."/>
        </authorList>
    </citation>
    <scope>NUCLEOTIDE SEQUENCE [LARGE SCALE GENOMIC DNA]</scope>
    <source>
        <strain evidence="5 6">NEAU-LD23</strain>
    </source>
</reference>
<dbReference type="AlphaFoldDB" id="A0A3M8X9P5"/>
<dbReference type="SUPFAM" id="SSF100950">
    <property type="entry name" value="NagB/RpiA/CoA transferase-like"/>
    <property type="match status" value="2"/>
</dbReference>
<dbReference type="Gene3D" id="3.40.1080.10">
    <property type="entry name" value="Glutaconate Coenzyme A-transferase"/>
    <property type="match status" value="2"/>
</dbReference>
<dbReference type="GO" id="GO:0046952">
    <property type="term" value="P:ketone body catabolic process"/>
    <property type="evidence" value="ECO:0007669"/>
    <property type="project" value="InterPro"/>
</dbReference>
<evidence type="ECO:0000256" key="4">
    <source>
        <dbReference type="PIRSR" id="PIRSR000858-1"/>
    </source>
</evidence>
<evidence type="ECO:0000256" key="3">
    <source>
        <dbReference type="PIRNR" id="PIRNR000858"/>
    </source>
</evidence>
<protein>
    <submittedName>
        <fullName evidence="5">Acyl CoA:acetate/3-ketoacid CoA transferase</fullName>
    </submittedName>
</protein>
<keyword evidence="2 3" id="KW-0808">Transferase</keyword>
<gene>
    <name evidence="5" type="ORF">EEJ42_01485</name>
</gene>
<evidence type="ECO:0000313" key="6">
    <source>
        <dbReference type="Proteomes" id="UP000275401"/>
    </source>
</evidence>
<feature type="active site" description="5-glutamyl coenzyme A thioester intermediate" evidence="4">
    <location>
        <position position="308"/>
    </location>
</feature>
<dbReference type="GO" id="GO:0008410">
    <property type="term" value="F:CoA-transferase activity"/>
    <property type="evidence" value="ECO:0007669"/>
    <property type="project" value="InterPro"/>
</dbReference>
<evidence type="ECO:0000256" key="1">
    <source>
        <dbReference type="ARBA" id="ARBA00007154"/>
    </source>
</evidence>
<dbReference type="PANTHER" id="PTHR43293">
    <property type="entry name" value="ACETATE COA-TRANSFERASE YDIF"/>
    <property type="match status" value="1"/>
</dbReference>
<sequence length="496" mass="52657">MVPDGATVAITGAGGGVIEPEAVFAALEQRFLSETLPRDLTLVHALGVGDRQQRGTNAFAHPTMVRRVVGGHWTWSPEMTRLAADEEIEAYVLPGGVISLLLREIGARRPGLITTTGLGTFVDPRQSGGRANASAKDALVERVEFDGQEYLRYRPFRVDVGIVRGTAIDPNGNVTLRGEAAQLDALAVAQAAKASGGIVLAQVQRRLDTPLNPRDVQLPRFLLDAVAVVPEQRQTYLGAHDPALCGDAPAPPYEPAPAASPVRRLIARRAAEEVRTGDVMNLGFGISSEVVDVLAEQDRLGEVTTCIEQGHTGGTPLSGDMFGVCSGAEITVPSTTQFDFFASGLLDATYLGMAEVDASGSVNVSRIGGGIIGPGGFIDISQSARRVVFCGQFTAKGTRMTVADGALRIDREGEVGKFVQAVDEVTFSGPQALARGQEVLYVTERAVFRLVPDGVELIEIAPGISVDRDVLPHMGFIPIVRDPRVMDPALFTTSTR</sequence>
<name>A0A3M8X9P5_9ACTN</name>
<organism evidence="5 6">
    <name type="scientific">Streptomyces botrytidirepellens</name>
    <dbReference type="NCBI Taxonomy" id="2486417"/>
    <lineage>
        <taxon>Bacteria</taxon>
        <taxon>Bacillati</taxon>
        <taxon>Actinomycetota</taxon>
        <taxon>Actinomycetes</taxon>
        <taxon>Kitasatosporales</taxon>
        <taxon>Streptomycetaceae</taxon>
        <taxon>Streptomyces</taxon>
    </lineage>
</organism>
<evidence type="ECO:0000313" key="5">
    <source>
        <dbReference type="EMBL" id="RNG38189.1"/>
    </source>
</evidence>
<dbReference type="SMART" id="SM00882">
    <property type="entry name" value="CoA_trans"/>
    <property type="match status" value="2"/>
</dbReference>